<dbReference type="InterPro" id="IPR003691">
    <property type="entry name" value="FluC"/>
</dbReference>
<name>A0A3D8TTG2_9LIST</name>
<keyword evidence="10" id="KW-0479">Metal-binding</keyword>
<dbReference type="PANTHER" id="PTHR28259:SF1">
    <property type="entry name" value="FLUORIDE EXPORT PROTEIN 1-RELATED"/>
    <property type="match status" value="1"/>
</dbReference>
<dbReference type="GO" id="GO:0005886">
    <property type="term" value="C:plasma membrane"/>
    <property type="evidence" value="ECO:0007669"/>
    <property type="project" value="UniProtKB-SubCell"/>
</dbReference>
<dbReference type="GO" id="GO:0046872">
    <property type="term" value="F:metal ion binding"/>
    <property type="evidence" value="ECO:0007669"/>
    <property type="project" value="UniProtKB-KW"/>
</dbReference>
<proteinExistence type="inferred from homology"/>
<feature type="transmembrane region" description="Helical" evidence="10">
    <location>
        <begin position="95"/>
        <end position="114"/>
    </location>
</feature>
<dbReference type="Proteomes" id="UP000257055">
    <property type="component" value="Unassembled WGS sequence"/>
</dbReference>
<reference evidence="12" key="1">
    <citation type="submission" date="2015-04" db="EMBL/GenBank/DDBJ databases">
        <authorList>
            <person name="Schardt J."/>
            <person name="Mueller-Herbst S."/>
            <person name="Scherer S."/>
            <person name="Huptas C."/>
        </authorList>
    </citation>
    <scope>NUCLEOTIDE SEQUENCE [LARGE SCALE GENOMIC DNA]</scope>
    <source>
        <strain evidence="12">Kiel-L1</strain>
    </source>
</reference>
<feature type="transmembrane region" description="Helical" evidence="10">
    <location>
        <begin position="31"/>
        <end position="49"/>
    </location>
</feature>
<gene>
    <name evidence="10" type="primary">fluC</name>
    <name evidence="10" type="synonym">crcB</name>
    <name evidence="11" type="ORF">UR08_01965</name>
</gene>
<keyword evidence="5 10" id="KW-0472">Membrane</keyword>
<comment type="function">
    <text evidence="9 10">Fluoride-specific ion channel. Important for reducing fluoride concentration in the cell, thus reducing its toxicity.</text>
</comment>
<organism evidence="11 12">
    <name type="scientific">Listeria kieliensis</name>
    <dbReference type="NCBI Taxonomy" id="1621700"/>
    <lineage>
        <taxon>Bacteria</taxon>
        <taxon>Bacillati</taxon>
        <taxon>Bacillota</taxon>
        <taxon>Bacilli</taxon>
        <taxon>Bacillales</taxon>
        <taxon>Listeriaceae</taxon>
        <taxon>Listeria</taxon>
    </lineage>
</organism>
<evidence type="ECO:0000256" key="2">
    <source>
        <dbReference type="ARBA" id="ARBA00022475"/>
    </source>
</evidence>
<feature type="binding site" evidence="10">
    <location>
        <position position="71"/>
    </location>
    <ligand>
        <name>Na(+)</name>
        <dbReference type="ChEBI" id="CHEBI:29101"/>
        <note>structural</note>
    </ligand>
</feature>
<comment type="activity regulation">
    <text evidence="10">Na(+) is not transported, but it plays an essential structural role and its presence is essential for fluoride channel function.</text>
</comment>
<keyword evidence="2 10" id="KW-1003">Cell membrane</keyword>
<evidence type="ECO:0000313" key="11">
    <source>
        <dbReference type="EMBL" id="RDX02308.1"/>
    </source>
</evidence>
<protein>
    <recommendedName>
        <fullName evidence="10">Fluoride-specific ion channel FluC</fullName>
    </recommendedName>
</protein>
<evidence type="ECO:0000256" key="10">
    <source>
        <dbReference type="HAMAP-Rule" id="MF_00454"/>
    </source>
</evidence>
<evidence type="ECO:0000256" key="7">
    <source>
        <dbReference type="ARBA" id="ARBA00035120"/>
    </source>
</evidence>
<dbReference type="AlphaFoldDB" id="A0A3D8TTG2"/>
<dbReference type="PANTHER" id="PTHR28259">
    <property type="entry name" value="FLUORIDE EXPORT PROTEIN 1-RELATED"/>
    <property type="match status" value="1"/>
</dbReference>
<evidence type="ECO:0000256" key="5">
    <source>
        <dbReference type="ARBA" id="ARBA00023136"/>
    </source>
</evidence>
<evidence type="ECO:0000256" key="3">
    <source>
        <dbReference type="ARBA" id="ARBA00022692"/>
    </source>
</evidence>
<keyword evidence="10" id="KW-0813">Transport</keyword>
<comment type="similarity">
    <text evidence="7 10">Belongs to the fluoride channel Fluc/FEX (TC 1.A.43) family.</text>
</comment>
<accession>A0A3D8TTG2</accession>
<evidence type="ECO:0000313" key="12">
    <source>
        <dbReference type="Proteomes" id="UP000257055"/>
    </source>
</evidence>
<dbReference type="EMBL" id="LARY01000001">
    <property type="protein sequence ID" value="RDX02308.1"/>
    <property type="molecule type" value="Genomic_DNA"/>
</dbReference>
<comment type="subcellular location">
    <subcellularLocation>
        <location evidence="1 10">Cell membrane</location>
        <topology evidence="1 10">Multi-pass membrane protein</topology>
    </subcellularLocation>
</comment>
<dbReference type="HAMAP" id="MF_00454">
    <property type="entry name" value="FluC"/>
    <property type="match status" value="1"/>
</dbReference>
<keyword evidence="3 10" id="KW-0812">Transmembrane</keyword>
<dbReference type="RefSeq" id="WP_115751988.1">
    <property type="nucleotide sequence ID" value="NZ_LARY01000001.1"/>
</dbReference>
<evidence type="ECO:0000256" key="6">
    <source>
        <dbReference type="ARBA" id="ARBA00023303"/>
    </source>
</evidence>
<keyword evidence="6 10" id="KW-0407">Ion channel</keyword>
<keyword evidence="12" id="KW-1185">Reference proteome</keyword>
<dbReference type="GO" id="GO:0140114">
    <property type="term" value="P:cellular detoxification of fluoride"/>
    <property type="evidence" value="ECO:0007669"/>
    <property type="project" value="UniProtKB-UniRule"/>
</dbReference>
<dbReference type="NCBIfam" id="TIGR00494">
    <property type="entry name" value="crcB"/>
    <property type="match status" value="1"/>
</dbReference>
<evidence type="ECO:0000256" key="8">
    <source>
        <dbReference type="ARBA" id="ARBA00035585"/>
    </source>
</evidence>
<evidence type="ECO:0000256" key="9">
    <source>
        <dbReference type="ARBA" id="ARBA00049940"/>
    </source>
</evidence>
<evidence type="ECO:0000256" key="1">
    <source>
        <dbReference type="ARBA" id="ARBA00004651"/>
    </source>
</evidence>
<keyword evidence="4 10" id="KW-1133">Transmembrane helix</keyword>
<dbReference type="Pfam" id="PF02537">
    <property type="entry name" value="CRCB"/>
    <property type="match status" value="1"/>
</dbReference>
<keyword evidence="10" id="KW-0406">Ion transport</keyword>
<evidence type="ECO:0000256" key="4">
    <source>
        <dbReference type="ARBA" id="ARBA00022989"/>
    </source>
</evidence>
<sequence length="125" mass="13519">MYLLYIAIFSALGGMARYGVSLILPSDTFPLATLVVNLLGCFLLALITQSFAKHTRFSQEMITAMGTGFVGSFTTFSSFSVENIHLLQAGAYTEAFLYIAISLIGGLATAALGYKVSKRWDKRSA</sequence>
<feature type="binding site" evidence="10">
    <location>
        <position position="74"/>
    </location>
    <ligand>
        <name>Na(+)</name>
        <dbReference type="ChEBI" id="CHEBI:29101"/>
        <note>structural</note>
    </ligand>
</feature>
<feature type="transmembrane region" description="Helical" evidence="10">
    <location>
        <begin position="61"/>
        <end position="80"/>
    </location>
</feature>
<dbReference type="GO" id="GO:0062054">
    <property type="term" value="F:fluoride channel activity"/>
    <property type="evidence" value="ECO:0007669"/>
    <property type="project" value="UniProtKB-UniRule"/>
</dbReference>
<comment type="caution">
    <text evidence="11">The sequence shown here is derived from an EMBL/GenBank/DDBJ whole genome shotgun (WGS) entry which is preliminary data.</text>
</comment>
<keyword evidence="10" id="KW-0915">Sodium</keyword>
<comment type="catalytic activity">
    <reaction evidence="8">
        <text>fluoride(in) = fluoride(out)</text>
        <dbReference type="Rhea" id="RHEA:76159"/>
        <dbReference type="ChEBI" id="CHEBI:17051"/>
    </reaction>
    <physiologicalReaction direction="left-to-right" evidence="8">
        <dbReference type="Rhea" id="RHEA:76160"/>
    </physiologicalReaction>
</comment>